<dbReference type="Proteomes" id="UP001060215">
    <property type="component" value="Chromosome 5"/>
</dbReference>
<protein>
    <submittedName>
        <fullName evidence="1">Pentatricopeptide repeat-containing protein</fullName>
    </submittedName>
</protein>
<sequence length="182" mass="20118">MHMGVDNVILCSMLNICANTTSLDLGKQIHALVLKCQSKHDVAMGNTLVDMFSKSGEIEDAKHVFNEMRQKNVISWTSLIAGYGKHGISHADLTDEASECFNNMVGKYNILPRAEHYSCMVDLFARGGQFKEAYILIHEMNIKPNASLWGAILGACSICGDMSLEEVAARHLFNIKPEKSVN</sequence>
<comment type="caution">
    <text evidence="1">The sequence shown here is derived from an EMBL/GenBank/DDBJ whole genome shotgun (WGS) entry which is preliminary data.</text>
</comment>
<evidence type="ECO:0000313" key="1">
    <source>
        <dbReference type="EMBL" id="KAI8009474.1"/>
    </source>
</evidence>
<gene>
    <name evidence="1" type="ORF">LOK49_LG06G00060</name>
</gene>
<accession>A0ACC0H8W4</accession>
<evidence type="ECO:0000313" key="2">
    <source>
        <dbReference type="Proteomes" id="UP001060215"/>
    </source>
</evidence>
<proteinExistence type="predicted"/>
<reference evidence="1 2" key="1">
    <citation type="journal article" date="2022" name="Plant J.">
        <title>Chromosome-level genome of Camellia lanceoleosa provides a valuable resource for understanding genome evolution and self-incompatibility.</title>
        <authorList>
            <person name="Gong W."/>
            <person name="Xiao S."/>
            <person name="Wang L."/>
            <person name="Liao Z."/>
            <person name="Chang Y."/>
            <person name="Mo W."/>
            <person name="Hu G."/>
            <person name="Li W."/>
            <person name="Zhao G."/>
            <person name="Zhu H."/>
            <person name="Hu X."/>
            <person name="Ji K."/>
            <person name="Xiang X."/>
            <person name="Song Q."/>
            <person name="Yuan D."/>
            <person name="Jin S."/>
            <person name="Zhang L."/>
        </authorList>
    </citation>
    <scope>NUCLEOTIDE SEQUENCE [LARGE SCALE GENOMIC DNA]</scope>
    <source>
        <strain evidence="1">SQ_2022a</strain>
    </source>
</reference>
<name>A0ACC0H8W4_9ERIC</name>
<organism evidence="1 2">
    <name type="scientific">Camellia lanceoleosa</name>
    <dbReference type="NCBI Taxonomy" id="1840588"/>
    <lineage>
        <taxon>Eukaryota</taxon>
        <taxon>Viridiplantae</taxon>
        <taxon>Streptophyta</taxon>
        <taxon>Embryophyta</taxon>
        <taxon>Tracheophyta</taxon>
        <taxon>Spermatophyta</taxon>
        <taxon>Magnoliopsida</taxon>
        <taxon>eudicotyledons</taxon>
        <taxon>Gunneridae</taxon>
        <taxon>Pentapetalae</taxon>
        <taxon>asterids</taxon>
        <taxon>Ericales</taxon>
        <taxon>Theaceae</taxon>
        <taxon>Camellia</taxon>
    </lineage>
</organism>
<keyword evidence="2" id="KW-1185">Reference proteome</keyword>
<dbReference type="EMBL" id="CM045762">
    <property type="protein sequence ID" value="KAI8009474.1"/>
    <property type="molecule type" value="Genomic_DNA"/>
</dbReference>